<dbReference type="AlphaFoldDB" id="A0A543F130"/>
<keyword evidence="5" id="KW-1185">Reference proteome</keyword>
<dbReference type="Proteomes" id="UP000320235">
    <property type="component" value="Unassembled WGS sequence"/>
</dbReference>
<dbReference type="SUPFAM" id="SSF51735">
    <property type="entry name" value="NAD(P)-binding Rossmann-fold domains"/>
    <property type="match status" value="1"/>
</dbReference>
<protein>
    <recommendedName>
        <fullName evidence="6">DUF1731 domain-containing protein</fullName>
    </recommendedName>
</protein>
<dbReference type="InterPro" id="IPR036291">
    <property type="entry name" value="NAD(P)-bd_dom_sf"/>
</dbReference>
<dbReference type="EMBL" id="VFPE01000002">
    <property type="protein sequence ID" value="TQM27532.1"/>
    <property type="molecule type" value="Genomic_DNA"/>
</dbReference>
<feature type="region of interest" description="Disordered" evidence="1">
    <location>
        <begin position="337"/>
        <end position="362"/>
    </location>
</feature>
<feature type="domain" description="DUF1731" evidence="3">
    <location>
        <begin position="299"/>
        <end position="332"/>
    </location>
</feature>
<dbReference type="PANTHER" id="PTHR11092:SF0">
    <property type="entry name" value="EPIMERASE FAMILY PROTEIN SDR39U1"/>
    <property type="match status" value="1"/>
</dbReference>
<dbReference type="Pfam" id="PF08338">
    <property type="entry name" value="DUF1731"/>
    <property type="match status" value="1"/>
</dbReference>
<comment type="caution">
    <text evidence="4">The sequence shown here is derived from an EMBL/GenBank/DDBJ whole genome shotgun (WGS) entry which is preliminary data.</text>
</comment>
<organism evidence="4 5">
    <name type="scientific">Microbacterium kyungheense</name>
    <dbReference type="NCBI Taxonomy" id="1263636"/>
    <lineage>
        <taxon>Bacteria</taxon>
        <taxon>Bacillati</taxon>
        <taxon>Actinomycetota</taxon>
        <taxon>Actinomycetes</taxon>
        <taxon>Micrococcales</taxon>
        <taxon>Microbacteriaceae</taxon>
        <taxon>Microbacterium</taxon>
    </lineage>
</organism>
<evidence type="ECO:0000259" key="3">
    <source>
        <dbReference type="Pfam" id="PF08338"/>
    </source>
</evidence>
<gene>
    <name evidence="4" type="ORF">FB391_1551</name>
</gene>
<evidence type="ECO:0000313" key="5">
    <source>
        <dbReference type="Proteomes" id="UP000320235"/>
    </source>
</evidence>
<reference evidence="4 5" key="1">
    <citation type="submission" date="2019-06" db="EMBL/GenBank/DDBJ databases">
        <title>Sequencing the genomes of 1000 actinobacteria strains.</title>
        <authorList>
            <person name="Klenk H.-P."/>
        </authorList>
    </citation>
    <scope>NUCLEOTIDE SEQUENCE [LARGE SCALE GENOMIC DNA]</scope>
    <source>
        <strain evidence="4 5">DSM 105492</strain>
    </source>
</reference>
<sequence length="362" mass="39394">MFRNVYGRTMDAEGRPIAVIAGASGFVGRAVADACRADGYEVRTVGRSGGIGWTDADALLAAVDGADAVLNFAGRSVNCRYTDRNRLEILESRVRTTRALRTAIAAAAQPPRVWINASTATIYRHAMDHPQTESAGDIGSGFSVDVAAAWEREFFEGSLPGTRRAALRMAIVLGDGPATRVLLALARAGLGGTQYDGWCPPHRRYRGIGDHPTGPQCARWHRTHGRQRLSWIHVDDAVRAIGFIRDDETLAGPINLASPHPSDNRTLMRTLRHAVGTPIGVPSTRLLLEAGMWVARTEPELVLKSRWVLPEKLLDAGFVFTHPDLASAVADVRDRTAMARRQRTRTRSSWSSRTNTSSATAV</sequence>
<dbReference type="Gene3D" id="3.40.50.720">
    <property type="entry name" value="NAD(P)-binding Rossmann-like Domain"/>
    <property type="match status" value="1"/>
</dbReference>
<name>A0A543F130_9MICO</name>
<dbReference type="InterPro" id="IPR001509">
    <property type="entry name" value="Epimerase_deHydtase"/>
</dbReference>
<evidence type="ECO:0000256" key="1">
    <source>
        <dbReference type="SAM" id="MobiDB-lite"/>
    </source>
</evidence>
<dbReference type="Pfam" id="PF01370">
    <property type="entry name" value="Epimerase"/>
    <property type="match status" value="1"/>
</dbReference>
<evidence type="ECO:0000313" key="4">
    <source>
        <dbReference type="EMBL" id="TQM27532.1"/>
    </source>
</evidence>
<dbReference type="InterPro" id="IPR013549">
    <property type="entry name" value="DUF1731"/>
</dbReference>
<evidence type="ECO:0000259" key="2">
    <source>
        <dbReference type="Pfam" id="PF01370"/>
    </source>
</evidence>
<evidence type="ECO:0008006" key="6">
    <source>
        <dbReference type="Google" id="ProtNLM"/>
    </source>
</evidence>
<feature type="compositionally biased region" description="Low complexity" evidence="1">
    <location>
        <begin position="347"/>
        <end position="362"/>
    </location>
</feature>
<feature type="domain" description="NAD-dependent epimerase/dehydratase" evidence="2">
    <location>
        <begin position="19"/>
        <end position="135"/>
    </location>
</feature>
<accession>A0A543F130</accession>
<dbReference type="PANTHER" id="PTHR11092">
    <property type="entry name" value="SUGAR NUCLEOTIDE EPIMERASE RELATED"/>
    <property type="match status" value="1"/>
</dbReference>
<proteinExistence type="predicted"/>